<comment type="caution">
    <text evidence="6">The sequence shown here is derived from an EMBL/GenBank/DDBJ whole genome shotgun (WGS) entry which is preliminary data.</text>
</comment>
<keyword evidence="7" id="KW-1185">Reference proteome</keyword>
<evidence type="ECO:0000313" key="6">
    <source>
        <dbReference type="EMBL" id="MFD0928470.1"/>
    </source>
</evidence>
<protein>
    <submittedName>
        <fullName evidence="6">ChbG/HpnK family deacetylase</fullName>
    </submittedName>
</protein>
<keyword evidence="3" id="KW-0378">Hydrolase</keyword>
<evidence type="ECO:0000313" key="7">
    <source>
        <dbReference type="Proteomes" id="UP001597106"/>
    </source>
</evidence>
<dbReference type="CDD" id="cd10807">
    <property type="entry name" value="YdjC_like_3"/>
    <property type="match status" value="1"/>
</dbReference>
<evidence type="ECO:0000256" key="2">
    <source>
        <dbReference type="ARBA" id="ARBA00022723"/>
    </source>
</evidence>
<keyword evidence="5" id="KW-0119">Carbohydrate metabolism</keyword>
<gene>
    <name evidence="6" type="ORF">ACFQ1T_01630</name>
</gene>
<evidence type="ECO:0000256" key="4">
    <source>
        <dbReference type="ARBA" id="ARBA00022842"/>
    </source>
</evidence>
<sequence length="283" mass="31381">MTQLIICADDYAQSAAIDDAILALIERGVLTATSCMTLSPRWSESARHVTPAIRNLADIGLHLDFTQYAHTSRFAHPVLIMRSLCGMLNPADVTANITQQLDAFEAALHTPPDYIDGHLHVHQLPVIRESLITLMQQRYGHLPVDQRPWLRISSPPAATGLKARIIHWLGAQALQRQASAAGFRVSPVLLGVYDFQGDAAAYQAHWIEWARQLKQLAPVRQNELPPVLMCHPARPTQTVDPLDPIAIARMIEWQVMQSADFSAWLKMADLQPVKGHPKGLPCA</sequence>
<dbReference type="SUPFAM" id="SSF88713">
    <property type="entry name" value="Glycoside hydrolase/deacetylase"/>
    <property type="match status" value="1"/>
</dbReference>
<dbReference type="Pfam" id="PF04794">
    <property type="entry name" value="YdjC"/>
    <property type="match status" value="1"/>
</dbReference>
<evidence type="ECO:0000256" key="5">
    <source>
        <dbReference type="ARBA" id="ARBA00023277"/>
    </source>
</evidence>
<dbReference type="RefSeq" id="WP_379073503.1">
    <property type="nucleotide sequence ID" value="NZ_JBHTJW010000001.1"/>
</dbReference>
<accession>A0ABW3GFE9</accession>
<dbReference type="InterPro" id="IPR011330">
    <property type="entry name" value="Glyco_hydro/deAcase_b/a-brl"/>
</dbReference>
<evidence type="ECO:0000256" key="3">
    <source>
        <dbReference type="ARBA" id="ARBA00022801"/>
    </source>
</evidence>
<dbReference type="PANTHER" id="PTHR31609">
    <property type="entry name" value="YDJC DEACETYLASE FAMILY MEMBER"/>
    <property type="match status" value="1"/>
</dbReference>
<dbReference type="EMBL" id="JBHTJW010000001">
    <property type="protein sequence ID" value="MFD0928470.1"/>
    <property type="molecule type" value="Genomic_DNA"/>
</dbReference>
<dbReference type="InterPro" id="IPR006879">
    <property type="entry name" value="YdjC-like"/>
</dbReference>
<keyword evidence="2" id="KW-0479">Metal-binding</keyword>
<evidence type="ECO:0000256" key="1">
    <source>
        <dbReference type="ARBA" id="ARBA00001946"/>
    </source>
</evidence>
<proteinExistence type="predicted"/>
<dbReference type="Gene3D" id="3.20.20.370">
    <property type="entry name" value="Glycoside hydrolase/deacetylase"/>
    <property type="match status" value="1"/>
</dbReference>
<organism evidence="6 7">
    <name type="scientific">Methylophilus glucosoxydans</name>
    <dbReference type="NCBI Taxonomy" id="752553"/>
    <lineage>
        <taxon>Bacteria</taxon>
        <taxon>Pseudomonadati</taxon>
        <taxon>Pseudomonadota</taxon>
        <taxon>Betaproteobacteria</taxon>
        <taxon>Nitrosomonadales</taxon>
        <taxon>Methylophilaceae</taxon>
        <taxon>Methylophilus</taxon>
    </lineage>
</organism>
<comment type="cofactor">
    <cofactor evidence="1">
        <name>Mg(2+)</name>
        <dbReference type="ChEBI" id="CHEBI:18420"/>
    </cofactor>
</comment>
<dbReference type="Proteomes" id="UP001597106">
    <property type="component" value="Unassembled WGS sequence"/>
</dbReference>
<keyword evidence="4" id="KW-0460">Magnesium</keyword>
<reference evidence="7" key="1">
    <citation type="journal article" date="2019" name="Int. J. Syst. Evol. Microbiol.">
        <title>The Global Catalogue of Microorganisms (GCM) 10K type strain sequencing project: providing services to taxonomists for standard genome sequencing and annotation.</title>
        <authorList>
            <consortium name="The Broad Institute Genomics Platform"/>
            <consortium name="The Broad Institute Genome Sequencing Center for Infectious Disease"/>
            <person name="Wu L."/>
            <person name="Ma J."/>
        </authorList>
    </citation>
    <scope>NUCLEOTIDE SEQUENCE [LARGE SCALE GENOMIC DNA]</scope>
    <source>
        <strain evidence="7">CCUG 59685</strain>
    </source>
</reference>
<name>A0ABW3GFE9_9PROT</name>
<dbReference type="PANTHER" id="PTHR31609:SF1">
    <property type="entry name" value="CARBOHYDRATE DEACETYLASE"/>
    <property type="match status" value="1"/>
</dbReference>